<evidence type="ECO:0000256" key="2">
    <source>
        <dbReference type="ARBA" id="ARBA00022679"/>
    </source>
</evidence>
<protein>
    <recommendedName>
        <fullName evidence="9">Methicillin resistance protein</fullName>
    </recommendedName>
</protein>
<comment type="similarity">
    <text evidence="1">Belongs to the FemABX family.</text>
</comment>
<dbReference type="Gene3D" id="3.40.630.30">
    <property type="match status" value="1"/>
</dbReference>
<comment type="caution">
    <text evidence="7">The sequence shown here is derived from an EMBL/GenBank/DDBJ whole genome shotgun (WGS) entry which is preliminary data.</text>
</comment>
<dbReference type="PANTHER" id="PTHR36174">
    <property type="entry name" value="LIPID II:GLYCINE GLYCYLTRANSFERASE"/>
    <property type="match status" value="1"/>
</dbReference>
<evidence type="ECO:0000256" key="1">
    <source>
        <dbReference type="ARBA" id="ARBA00009943"/>
    </source>
</evidence>
<reference evidence="8" key="1">
    <citation type="submission" date="2017-09" db="EMBL/GenBank/DDBJ databases">
        <title>Depth-based differentiation of microbial function through sediment-hosted aquifers and enrichment of novel symbionts in the deep terrestrial subsurface.</title>
        <authorList>
            <person name="Probst A.J."/>
            <person name="Ladd B."/>
            <person name="Jarett J.K."/>
            <person name="Geller-Mcgrath D.E."/>
            <person name="Sieber C.M.K."/>
            <person name="Emerson J.B."/>
            <person name="Anantharaman K."/>
            <person name="Thomas B.C."/>
            <person name="Malmstrom R."/>
            <person name="Stieglmeier M."/>
            <person name="Klingl A."/>
            <person name="Woyke T."/>
            <person name="Ryan C.M."/>
            <person name="Banfield J.F."/>
        </authorList>
    </citation>
    <scope>NUCLEOTIDE SEQUENCE [LARGE SCALE GENOMIC DNA]</scope>
</reference>
<dbReference type="InterPro" id="IPR016181">
    <property type="entry name" value="Acyl_CoA_acyltransferase"/>
</dbReference>
<dbReference type="GO" id="GO:0071555">
    <property type="term" value="P:cell wall organization"/>
    <property type="evidence" value="ECO:0007669"/>
    <property type="project" value="UniProtKB-KW"/>
</dbReference>
<evidence type="ECO:0008006" key="9">
    <source>
        <dbReference type="Google" id="ProtNLM"/>
    </source>
</evidence>
<dbReference type="GO" id="GO:0008360">
    <property type="term" value="P:regulation of cell shape"/>
    <property type="evidence" value="ECO:0007669"/>
    <property type="project" value="UniProtKB-KW"/>
</dbReference>
<evidence type="ECO:0000313" key="8">
    <source>
        <dbReference type="Proteomes" id="UP000229753"/>
    </source>
</evidence>
<proteinExistence type="inferred from homology"/>
<dbReference type="Pfam" id="PF02388">
    <property type="entry name" value="FemAB"/>
    <property type="match status" value="1"/>
</dbReference>
<keyword evidence="4" id="KW-0573">Peptidoglycan synthesis</keyword>
<dbReference type="GO" id="GO:0009252">
    <property type="term" value="P:peptidoglycan biosynthetic process"/>
    <property type="evidence" value="ECO:0007669"/>
    <property type="project" value="UniProtKB-KW"/>
</dbReference>
<dbReference type="InterPro" id="IPR003447">
    <property type="entry name" value="FEMABX"/>
</dbReference>
<evidence type="ECO:0000256" key="4">
    <source>
        <dbReference type="ARBA" id="ARBA00022984"/>
    </source>
</evidence>
<keyword evidence="6" id="KW-0961">Cell wall biogenesis/degradation</keyword>
<name>A0A2M7TLW6_9BACT</name>
<accession>A0A2M7TLW6</accession>
<gene>
    <name evidence="7" type="ORF">COY29_04200</name>
</gene>
<evidence type="ECO:0000256" key="5">
    <source>
        <dbReference type="ARBA" id="ARBA00023315"/>
    </source>
</evidence>
<dbReference type="AlphaFoldDB" id="A0A2M7TLW6"/>
<dbReference type="SUPFAM" id="SSF55729">
    <property type="entry name" value="Acyl-CoA N-acyltransferases (Nat)"/>
    <property type="match status" value="1"/>
</dbReference>
<keyword evidence="2" id="KW-0808">Transferase</keyword>
<organism evidence="7 8">
    <name type="scientific">Candidatus Woesebacteria bacterium CG_4_10_14_0_2_um_filter_39_14</name>
    <dbReference type="NCBI Taxonomy" id="1975054"/>
    <lineage>
        <taxon>Bacteria</taxon>
        <taxon>Candidatus Woeseibacteriota</taxon>
    </lineage>
</organism>
<evidence type="ECO:0000256" key="6">
    <source>
        <dbReference type="ARBA" id="ARBA00023316"/>
    </source>
</evidence>
<evidence type="ECO:0000313" key="7">
    <source>
        <dbReference type="EMBL" id="PIZ48144.1"/>
    </source>
</evidence>
<dbReference type="GO" id="GO:0016755">
    <property type="term" value="F:aminoacyltransferase activity"/>
    <property type="evidence" value="ECO:0007669"/>
    <property type="project" value="InterPro"/>
</dbReference>
<dbReference type="PANTHER" id="PTHR36174:SF1">
    <property type="entry name" value="LIPID II:GLYCINE GLYCYLTRANSFERASE"/>
    <property type="match status" value="1"/>
</dbReference>
<dbReference type="EMBL" id="PFNO01000135">
    <property type="protein sequence ID" value="PIZ48144.1"/>
    <property type="molecule type" value="Genomic_DNA"/>
</dbReference>
<keyword evidence="3" id="KW-0133">Cell shape</keyword>
<dbReference type="InterPro" id="IPR050644">
    <property type="entry name" value="PG_Glycine_Bridge_Synth"/>
</dbReference>
<dbReference type="PROSITE" id="PS51191">
    <property type="entry name" value="FEMABX"/>
    <property type="match status" value="1"/>
</dbReference>
<sequence>MIYKILFFNEDQKSYWDEWIAKESGEFLQSWSWGNFQKELGRKVWRIGVFREDGVQPVLLALVVKQRLILNKNYLYSPRGPIIKDVSAFGFFLDEIKKLASLEKSFFLRIEPTGMVLKQEILRNLNLQKTKPVQPQKTL</sequence>
<keyword evidence="5" id="KW-0012">Acyltransferase</keyword>
<evidence type="ECO:0000256" key="3">
    <source>
        <dbReference type="ARBA" id="ARBA00022960"/>
    </source>
</evidence>
<feature type="non-terminal residue" evidence="7">
    <location>
        <position position="139"/>
    </location>
</feature>
<dbReference type="Proteomes" id="UP000229753">
    <property type="component" value="Unassembled WGS sequence"/>
</dbReference>